<dbReference type="Proteomes" id="UP000093476">
    <property type="component" value="Unassembled WGS sequence"/>
</dbReference>
<comment type="caution">
    <text evidence="2">The sequence shown here is derived from an EMBL/GenBank/DDBJ whole genome shotgun (WGS) entry which is preliminary data.</text>
</comment>
<dbReference type="PATRIC" id="fig|286156.4.peg.3103"/>
<dbReference type="RefSeq" id="WP_065823623.1">
    <property type="nucleotide sequence ID" value="NZ_CAWMQZ010000095.1"/>
</dbReference>
<dbReference type="PANTHER" id="PTHR33055">
    <property type="entry name" value="TRANSPOSASE FOR INSERTION SEQUENCE ELEMENT IS1111A"/>
    <property type="match status" value="1"/>
</dbReference>
<dbReference type="STRING" id="286156.Ppb6_02738"/>
<dbReference type="InterPro" id="IPR002525">
    <property type="entry name" value="Transp_IS110-like_N"/>
</dbReference>
<organism evidence="2 3">
    <name type="scientific">Photorhabdus australis subsp. thailandensis</name>
    <dbReference type="NCBI Taxonomy" id="2805096"/>
    <lineage>
        <taxon>Bacteria</taxon>
        <taxon>Pseudomonadati</taxon>
        <taxon>Pseudomonadota</taxon>
        <taxon>Gammaproteobacteria</taxon>
        <taxon>Enterobacterales</taxon>
        <taxon>Morganellaceae</taxon>
        <taxon>Photorhabdus</taxon>
    </lineage>
</organism>
<dbReference type="InterPro" id="IPR047650">
    <property type="entry name" value="Transpos_IS110"/>
</dbReference>
<dbReference type="GO" id="GO:0004803">
    <property type="term" value="F:transposase activity"/>
    <property type="evidence" value="ECO:0007669"/>
    <property type="project" value="InterPro"/>
</dbReference>
<feature type="domain" description="Transposase IS110-like N-terminal" evidence="1">
    <location>
        <begin position="6"/>
        <end position="101"/>
    </location>
</feature>
<reference evidence="2 3" key="1">
    <citation type="submission" date="2015-12" db="EMBL/GenBank/DDBJ databases">
        <title>Genome comparisons provide insights into the role of secondary metabolites in the pathogenic phase of the Photorhabdus life cycle.</title>
        <authorList>
            <person name="Tobias N.J."/>
            <person name="Mishra B."/>
            <person name="Gupta D.K."/>
            <person name="Thines M."/>
            <person name="Stinear T.P."/>
            <person name="Bode H.B."/>
        </authorList>
    </citation>
    <scope>NUCLEOTIDE SEQUENCE [LARGE SCALE GENOMIC DNA]</scope>
    <source>
        <strain evidence="2 3">PB68.1</strain>
    </source>
</reference>
<accession>A0A1C0U2G1</accession>
<evidence type="ECO:0000313" key="3">
    <source>
        <dbReference type="Proteomes" id="UP000093476"/>
    </source>
</evidence>
<name>A0A1C0U2G1_9GAMM</name>
<evidence type="ECO:0000259" key="1">
    <source>
        <dbReference type="Pfam" id="PF01548"/>
    </source>
</evidence>
<dbReference type="PANTHER" id="PTHR33055:SF3">
    <property type="entry name" value="PUTATIVE TRANSPOSASE FOR IS117-RELATED"/>
    <property type="match status" value="1"/>
</dbReference>
<evidence type="ECO:0000313" key="2">
    <source>
        <dbReference type="EMBL" id="OCQ52108.1"/>
    </source>
</evidence>
<dbReference type="EMBL" id="LOMY01000095">
    <property type="protein sequence ID" value="OCQ52108.1"/>
    <property type="molecule type" value="Genomic_DNA"/>
</dbReference>
<dbReference type="GO" id="GO:0003677">
    <property type="term" value="F:DNA binding"/>
    <property type="evidence" value="ECO:0007669"/>
    <property type="project" value="InterPro"/>
</dbReference>
<protein>
    <submittedName>
        <fullName evidence="2">Transposase</fullName>
    </submittedName>
</protein>
<dbReference type="GO" id="GO:0006313">
    <property type="term" value="P:DNA transposition"/>
    <property type="evidence" value="ECO:0007669"/>
    <property type="project" value="InterPro"/>
</dbReference>
<gene>
    <name evidence="2" type="ORF">Ppb6_02738</name>
</gene>
<proteinExistence type="predicted"/>
<dbReference type="AlphaFoldDB" id="A0A1C0U2G1"/>
<keyword evidence="3" id="KW-1185">Reference proteome</keyword>
<sequence length="124" mass="13906">MDHKILGIDLAKSVFQLCLLNDNHIIFNKKMTRSRLLDAVRQMASGTLIAMEACSTAHYWARTIENLGFKVCLIPPQHVKAFVKHHKNDANDALAICEAANRPLFRSKICINKTSVFSIMSGSH</sequence>
<dbReference type="Pfam" id="PF01548">
    <property type="entry name" value="DEDD_Tnp_IS110"/>
    <property type="match status" value="1"/>
</dbReference>